<evidence type="ECO:0000259" key="20">
    <source>
        <dbReference type="Pfam" id="PF04566"/>
    </source>
</evidence>
<dbReference type="GO" id="GO:0000428">
    <property type="term" value="C:DNA-directed RNA polymerase complex"/>
    <property type="evidence" value="ECO:0007669"/>
    <property type="project" value="UniProtKB-KW"/>
</dbReference>
<dbReference type="OMA" id="LAYCSWC"/>
<evidence type="ECO:0000259" key="19">
    <source>
        <dbReference type="Pfam" id="PF04565"/>
    </source>
</evidence>
<dbReference type="Pfam" id="PF04560">
    <property type="entry name" value="RNA_pol_Rpb2_7"/>
    <property type="match status" value="1"/>
</dbReference>
<evidence type="ECO:0000259" key="18">
    <source>
        <dbReference type="Pfam" id="PF04563"/>
    </source>
</evidence>
<dbReference type="InterPro" id="IPR007641">
    <property type="entry name" value="RNA_pol_Rpb2_7"/>
</dbReference>
<dbReference type="FunFam" id="2.40.50.150:FF:000003">
    <property type="entry name" value="DNA-directed RNA polymerase subunit beta"/>
    <property type="match status" value="1"/>
</dbReference>
<dbReference type="InterPro" id="IPR014724">
    <property type="entry name" value="RNA_pol_RPB2_OB-fold"/>
</dbReference>
<dbReference type="GO" id="GO:0003677">
    <property type="term" value="F:DNA binding"/>
    <property type="evidence" value="ECO:0007669"/>
    <property type="project" value="InterPro"/>
</dbReference>
<organism evidence="22 23">
    <name type="scientific">Drosophila guanche</name>
    <name type="common">Fruit fly</name>
    <dbReference type="NCBI Taxonomy" id="7266"/>
    <lineage>
        <taxon>Eukaryota</taxon>
        <taxon>Metazoa</taxon>
        <taxon>Ecdysozoa</taxon>
        <taxon>Arthropoda</taxon>
        <taxon>Hexapoda</taxon>
        <taxon>Insecta</taxon>
        <taxon>Pterygota</taxon>
        <taxon>Neoptera</taxon>
        <taxon>Endopterygota</taxon>
        <taxon>Diptera</taxon>
        <taxon>Brachycera</taxon>
        <taxon>Muscomorpha</taxon>
        <taxon>Ephydroidea</taxon>
        <taxon>Drosophilidae</taxon>
        <taxon>Drosophila</taxon>
        <taxon>Sophophora</taxon>
    </lineage>
</organism>
<feature type="domain" description="RNA polymerase Rpb2" evidence="21">
    <location>
        <begin position="628"/>
        <end position="660"/>
    </location>
</feature>
<dbReference type="InterPro" id="IPR007120">
    <property type="entry name" value="DNA-dir_RNAP_su2_dom"/>
</dbReference>
<dbReference type="FunFam" id="3.90.1110.10:FF:000006">
    <property type="entry name" value="DNA-directed RNA polymerase subunit beta"/>
    <property type="match status" value="1"/>
</dbReference>
<evidence type="ECO:0000256" key="12">
    <source>
        <dbReference type="ARBA" id="ARBA00048552"/>
    </source>
</evidence>
<dbReference type="Pfam" id="PF04561">
    <property type="entry name" value="RNA_pol_Rpb2_2"/>
    <property type="match status" value="1"/>
</dbReference>
<keyword evidence="4 14" id="KW-0240">DNA-directed RNA polymerase</keyword>
<dbReference type="GO" id="GO:0005634">
    <property type="term" value="C:nucleus"/>
    <property type="evidence" value="ECO:0007669"/>
    <property type="project" value="UniProtKB-SubCell"/>
</dbReference>
<evidence type="ECO:0000313" key="22">
    <source>
        <dbReference type="EMBL" id="SPP75044.1"/>
    </source>
</evidence>
<keyword evidence="6 14" id="KW-0548">Nucleotidyltransferase</keyword>
<dbReference type="InterPro" id="IPR007646">
    <property type="entry name" value="RNA_pol_Rpb2_4"/>
</dbReference>
<evidence type="ECO:0000256" key="7">
    <source>
        <dbReference type="ARBA" id="ARBA00022723"/>
    </source>
</evidence>
<comment type="subcellular location">
    <subcellularLocation>
        <location evidence="1">Nucleus</location>
    </subcellularLocation>
</comment>
<keyword evidence="23" id="KW-1185">Reference proteome</keyword>
<dbReference type="AlphaFoldDB" id="A0A3B0J1G6"/>
<keyword evidence="10 14" id="KW-0804">Transcription</keyword>
<dbReference type="FunFam" id="2.40.270.10:FF:000011">
    <property type="entry name" value="DNA-directed RNA polymerase subunit beta"/>
    <property type="match status" value="1"/>
</dbReference>
<dbReference type="InterPro" id="IPR037033">
    <property type="entry name" value="DNA-dir_RNAP_su2_hyb_sf"/>
</dbReference>
<dbReference type="PROSITE" id="PS01166">
    <property type="entry name" value="RNA_POL_BETA"/>
    <property type="match status" value="1"/>
</dbReference>
<feature type="domain" description="RNA polymerase Rpb2" evidence="16">
    <location>
        <begin position="1049"/>
        <end position="1134"/>
    </location>
</feature>
<dbReference type="GO" id="GO:0032549">
    <property type="term" value="F:ribonucleoside binding"/>
    <property type="evidence" value="ECO:0007669"/>
    <property type="project" value="InterPro"/>
</dbReference>
<evidence type="ECO:0000259" key="17">
    <source>
        <dbReference type="Pfam" id="PF04561"/>
    </source>
</evidence>
<evidence type="ECO:0000256" key="14">
    <source>
        <dbReference type="RuleBase" id="RU363031"/>
    </source>
</evidence>
<dbReference type="InterPro" id="IPR007121">
    <property type="entry name" value="RNA_pol_bsu_CS"/>
</dbReference>
<feature type="domain" description="RNA polymerase Rpb2" evidence="19">
    <location>
        <begin position="445"/>
        <end position="509"/>
    </location>
</feature>
<feature type="domain" description="RNA polymerase beta subunit protrusion" evidence="18">
    <location>
        <begin position="46"/>
        <end position="419"/>
    </location>
</feature>
<dbReference type="Pfam" id="PF00562">
    <property type="entry name" value="RNA_pol_Rpb2_6"/>
    <property type="match status" value="1"/>
</dbReference>
<dbReference type="FunFam" id="3.90.1100.10:FF:000021">
    <property type="entry name" value="DNA-directed RNA polymerase subunit beta"/>
    <property type="match status" value="1"/>
</dbReference>
<evidence type="ECO:0000256" key="8">
    <source>
        <dbReference type="ARBA" id="ARBA00022771"/>
    </source>
</evidence>
<dbReference type="Proteomes" id="UP000268350">
    <property type="component" value="Unassembled WGS sequence"/>
</dbReference>
<dbReference type="PANTHER" id="PTHR20856">
    <property type="entry name" value="DNA-DIRECTED RNA POLYMERASE I SUBUNIT 2"/>
    <property type="match status" value="1"/>
</dbReference>
<evidence type="ECO:0000313" key="23">
    <source>
        <dbReference type="Proteomes" id="UP000268350"/>
    </source>
</evidence>
<evidence type="ECO:0000256" key="13">
    <source>
        <dbReference type="RuleBase" id="RU000434"/>
    </source>
</evidence>
<sequence>MVELKKGESLIEANVWDPGDSKEWATPIKPLEEKWKLLPAFLQVKGLVRQHIDSFNHFINVDIKKIVRANELVTSGADPLFYLKYLDVRVGKPDIDDGYNITKATTPHECRLRDTTYSSPITVDIEYTRGTQRIKRNNLLIGRMPLMLRCSNCVLTGKSEFELSKLNECPLDPGGYFVVRGQEKVILIQEQLSWNKMLTEDFNGVVQCQVTSSTHEKKSRTLVLSKHGRYYMKHNSMTDDIPIVVIFKALGIVSDQEIMAHIGIDAKSQNRFGASLLEAFNLKVYTQQRALDYMGSKLVVKRFQSATTKTPAEEARELLLTTILAHVPVDNFNFQMKAIYVSMMVRRVMAAELDKTLFDDRDYYGNKRLELAGSLISLMFEDLFKRMNWELKMIADKNIPKVKAAQFDVVKHMRAAQITAGLESAISSGNWTIKRFKMERAGVTQVLSRLSYISALGMMTRVNSQFEKTRKVSGPRSLQPSQWGMLCPSDTPEGEACGLVKNLALMTHITTEVEERPVMILAFNAGVEDIREVSGNPINNPYVYLVFINGNVLGLTLNHKHLVRNLRYMRRKGRMGSFVSVHTSYTQRCIYIHTDGGRLCRPYIIVENRRPRVRQFHLDDLERGVRKFDDFLLDGLIEYLDVNEENDSFIAWNEEHIEEGTTHLEIEPFTLLGVCAGLVPYPHHNQSPRNTYQCAMGKQAMGMIGYNQKNRIDSLMYNLVYPQAPMVKTKTIELTNFDKLPAGQNATVAVMSYSGYDIEDALILNKASIDRGYGRCLVYKNSKCTVKRYANQTFDRIMGPVKDALTNKVIFKHDVLDTDGIVAPGEQIQNKQIMINKEMPAVTSLNPLEGQSTQVPYTAVPISYKGPEPSYVERVMVSANSEEDFLIKILLRQTRIPEIGDKFSSRHGQKGVTGLIVDQEDMPYNDSGICPDMIMNPHGFPSRMTVGKTLELLGGKAGVLEGKFHYGTAFGGSKVGDIQAELERHGFNYMGKDFFYSGITGAPLQAYIYSGPVYYQKLKHMVQDKMHARARGPKAVLTRQPTQGRSREGGLRLGEMERDCLISYGASMLIMERLMISSDAFEVDVCRTCGRLAYCSWCHFCQSSAHVSKISMPYACKLLFQELTSMNVVPKMILEDY</sequence>
<dbReference type="Gene3D" id="3.90.1070.20">
    <property type="match status" value="1"/>
</dbReference>
<dbReference type="InterPro" id="IPR037034">
    <property type="entry name" value="RNA_pol_Rpb2_2_sf"/>
</dbReference>
<accession>A0A3B0J1G6</accession>
<dbReference type="Gene3D" id="3.90.1110.10">
    <property type="entry name" value="RNA polymerase Rpb2, domain 2"/>
    <property type="match status" value="1"/>
</dbReference>
<dbReference type="Pfam" id="PF04563">
    <property type="entry name" value="RNA_pol_Rpb2_1"/>
    <property type="match status" value="1"/>
</dbReference>
<dbReference type="STRING" id="7266.A0A3B0J1G6"/>
<dbReference type="InterPro" id="IPR015712">
    <property type="entry name" value="DNA-dir_RNA_pol_su2"/>
</dbReference>
<comment type="function">
    <text evidence="14">DNA-dependent RNA polymerase catalyzes the transcription of DNA into RNA using the four ribonucleoside triphosphates as substrates.</text>
</comment>
<dbReference type="Gene3D" id="2.40.270.10">
    <property type="entry name" value="DNA-directed RNA polymerase, subunit 2, domain 6"/>
    <property type="match status" value="1"/>
</dbReference>
<dbReference type="CDD" id="cd00653">
    <property type="entry name" value="RNA_pol_B_RPB2"/>
    <property type="match status" value="1"/>
</dbReference>
<protein>
    <recommendedName>
        <fullName evidence="14">DNA-directed RNA polymerase subunit beta</fullName>
        <ecNumber evidence="14">2.7.7.6</ecNumber>
    </recommendedName>
</protein>
<dbReference type="InterPro" id="IPR007645">
    <property type="entry name" value="RNA_pol_Rpb2_3"/>
</dbReference>
<comment type="subunit">
    <text evidence="3">Component of the RNA polymerase III (Pol III) complex consisting of 17 subunits.</text>
</comment>
<evidence type="ECO:0000259" key="21">
    <source>
        <dbReference type="Pfam" id="PF04567"/>
    </source>
</evidence>
<evidence type="ECO:0000259" key="16">
    <source>
        <dbReference type="Pfam" id="PF04560"/>
    </source>
</evidence>
<keyword evidence="11" id="KW-0539">Nucleus</keyword>
<keyword evidence="9" id="KW-0862">Zinc</keyword>
<dbReference type="InterPro" id="IPR007642">
    <property type="entry name" value="RNA_pol_Rpb2_2"/>
</dbReference>
<dbReference type="Pfam" id="PF04566">
    <property type="entry name" value="RNA_pol_Rpb2_4"/>
    <property type="match status" value="1"/>
</dbReference>
<evidence type="ECO:0000256" key="5">
    <source>
        <dbReference type="ARBA" id="ARBA00022679"/>
    </source>
</evidence>
<keyword evidence="5 14" id="KW-0808">Transferase</keyword>
<dbReference type="EC" id="2.7.7.6" evidence="14"/>
<dbReference type="FunFam" id="2.40.270.10:FF:000006">
    <property type="entry name" value="DNA-directed RNA polymerase subunit beta"/>
    <property type="match status" value="1"/>
</dbReference>
<evidence type="ECO:0000256" key="2">
    <source>
        <dbReference type="ARBA" id="ARBA00006835"/>
    </source>
</evidence>
<evidence type="ECO:0000256" key="11">
    <source>
        <dbReference type="ARBA" id="ARBA00023242"/>
    </source>
</evidence>
<evidence type="ECO:0000256" key="10">
    <source>
        <dbReference type="ARBA" id="ARBA00023163"/>
    </source>
</evidence>
<feature type="domain" description="RNA polymerase Rpb2" evidence="20">
    <location>
        <begin position="546"/>
        <end position="607"/>
    </location>
</feature>
<gene>
    <name evidence="22" type="ORF">DGUA_6G002771</name>
</gene>
<dbReference type="InterPro" id="IPR007644">
    <property type="entry name" value="RNA_pol_bsu_protrusion"/>
</dbReference>
<dbReference type="Pfam" id="PF04567">
    <property type="entry name" value="RNA_pol_Rpb2_5"/>
    <property type="match status" value="1"/>
</dbReference>
<evidence type="ECO:0000259" key="15">
    <source>
        <dbReference type="Pfam" id="PF00562"/>
    </source>
</evidence>
<feature type="domain" description="DNA-directed RNA polymerase subunit 2 hybrid-binding" evidence="15">
    <location>
        <begin position="675"/>
        <end position="1047"/>
    </location>
</feature>
<dbReference type="Gene3D" id="3.90.1800.10">
    <property type="entry name" value="RNA polymerase alpha subunit dimerisation domain"/>
    <property type="match status" value="1"/>
</dbReference>
<evidence type="ECO:0000256" key="4">
    <source>
        <dbReference type="ARBA" id="ARBA00022478"/>
    </source>
</evidence>
<comment type="catalytic activity">
    <reaction evidence="12 14">
        <text>RNA(n) + a ribonucleoside 5'-triphosphate = RNA(n+1) + diphosphate</text>
        <dbReference type="Rhea" id="RHEA:21248"/>
        <dbReference type="Rhea" id="RHEA-COMP:14527"/>
        <dbReference type="Rhea" id="RHEA-COMP:17342"/>
        <dbReference type="ChEBI" id="CHEBI:33019"/>
        <dbReference type="ChEBI" id="CHEBI:61557"/>
        <dbReference type="ChEBI" id="CHEBI:140395"/>
        <dbReference type="EC" id="2.7.7.6"/>
    </reaction>
</comment>
<comment type="similarity">
    <text evidence="2 13">Belongs to the RNA polymerase beta chain family.</text>
</comment>
<reference evidence="23" key="1">
    <citation type="submission" date="2018-01" db="EMBL/GenBank/DDBJ databases">
        <authorList>
            <person name="Alioto T."/>
            <person name="Alioto T."/>
        </authorList>
    </citation>
    <scope>NUCLEOTIDE SEQUENCE [LARGE SCALE GENOMIC DNA]</scope>
</reference>
<evidence type="ECO:0000256" key="3">
    <source>
        <dbReference type="ARBA" id="ARBA00011206"/>
    </source>
</evidence>
<dbReference type="FunFam" id="3.90.1070.20:FF:000002">
    <property type="entry name" value="DNA-directed RNA polymerase subunit beta"/>
    <property type="match status" value="1"/>
</dbReference>
<keyword evidence="8" id="KW-0863">Zinc-finger</keyword>
<dbReference type="InterPro" id="IPR007647">
    <property type="entry name" value="RNA_pol_Rpb2_5"/>
</dbReference>
<dbReference type="FunFam" id="3.90.1800.10:FF:000003">
    <property type="entry name" value="DNA-directed RNA polymerase subunit beta"/>
    <property type="match status" value="1"/>
</dbReference>
<name>A0A3B0J1G6_DROGU</name>
<dbReference type="GO" id="GO:0006383">
    <property type="term" value="P:transcription by RNA polymerase III"/>
    <property type="evidence" value="ECO:0007669"/>
    <property type="project" value="UniProtKB-ARBA"/>
</dbReference>
<keyword evidence="7" id="KW-0479">Metal-binding</keyword>
<evidence type="ECO:0000256" key="6">
    <source>
        <dbReference type="ARBA" id="ARBA00022695"/>
    </source>
</evidence>
<dbReference type="Pfam" id="PF04565">
    <property type="entry name" value="RNA_pol_Rpb2_3"/>
    <property type="match status" value="1"/>
</dbReference>
<dbReference type="FunFam" id="3.90.1100.10:FF:000006">
    <property type="entry name" value="DNA-directed RNA polymerase subunit beta"/>
    <property type="match status" value="1"/>
</dbReference>
<dbReference type="GO" id="GO:0003899">
    <property type="term" value="F:DNA-directed RNA polymerase activity"/>
    <property type="evidence" value="ECO:0007669"/>
    <property type="project" value="UniProtKB-EC"/>
</dbReference>
<proteinExistence type="inferred from homology"/>
<dbReference type="GO" id="GO:0008270">
    <property type="term" value="F:zinc ion binding"/>
    <property type="evidence" value="ECO:0007669"/>
    <property type="project" value="UniProtKB-KW"/>
</dbReference>
<dbReference type="Gene3D" id="3.90.1100.10">
    <property type="match status" value="1"/>
</dbReference>
<dbReference type="Gene3D" id="2.40.50.150">
    <property type="match status" value="1"/>
</dbReference>
<evidence type="ECO:0000256" key="1">
    <source>
        <dbReference type="ARBA" id="ARBA00004123"/>
    </source>
</evidence>
<dbReference type="EMBL" id="OUUW01000001">
    <property type="protein sequence ID" value="SPP75044.1"/>
    <property type="molecule type" value="Genomic_DNA"/>
</dbReference>
<evidence type="ECO:0000256" key="9">
    <source>
        <dbReference type="ARBA" id="ARBA00022833"/>
    </source>
</evidence>
<dbReference type="SUPFAM" id="SSF64484">
    <property type="entry name" value="beta and beta-prime subunits of DNA dependent RNA-polymerase"/>
    <property type="match status" value="1"/>
</dbReference>
<feature type="domain" description="RNA polymerase Rpb2" evidence="17">
    <location>
        <begin position="187"/>
        <end position="370"/>
    </location>
</feature>
<dbReference type="OrthoDB" id="10248617at2759"/>